<evidence type="ECO:0000256" key="1">
    <source>
        <dbReference type="SAM" id="SignalP"/>
    </source>
</evidence>
<name>A0A2T1C6E9_9CYAN</name>
<reference evidence="3 4" key="2">
    <citation type="submission" date="2018-03" db="EMBL/GenBank/DDBJ databases">
        <title>The ancient ancestry and fast evolution of plastids.</title>
        <authorList>
            <person name="Moore K.R."/>
            <person name="Magnabosco C."/>
            <person name="Momper L."/>
            <person name="Gold D.A."/>
            <person name="Bosak T."/>
            <person name="Fournier G.P."/>
        </authorList>
    </citation>
    <scope>NUCLEOTIDE SEQUENCE [LARGE SCALE GENOMIC DNA]</scope>
    <source>
        <strain evidence="3 4">CCAP 1448/3</strain>
    </source>
</reference>
<sequence length="181" mass="20007">MEFSVPLLRRLCLLFAAANVCLYSSSAIAAEKVVLTYGILRQSVPVEDLTTFAETGEMSSGLNFLFKATKQNPERVREVLTEPVDVNVVTLSRALNNPMGELILDRIGEVVRTPDDRANRQALRAALVESASSDNRVSLIEVMQNYPTSEIVVEGKGLARVYRQISDPLRRIQSVVEDLGI</sequence>
<dbReference type="EMBL" id="PVWJ01000024">
    <property type="protein sequence ID" value="PSB03829.1"/>
    <property type="molecule type" value="Genomic_DNA"/>
</dbReference>
<proteinExistence type="predicted"/>
<feature type="domain" description="DUF1400" evidence="2">
    <location>
        <begin position="29"/>
        <end position="153"/>
    </location>
</feature>
<evidence type="ECO:0000313" key="3">
    <source>
        <dbReference type="EMBL" id="PSB03829.1"/>
    </source>
</evidence>
<feature type="chain" id="PRO_5015619161" description="DUF1400 domain-containing protein" evidence="1">
    <location>
        <begin position="30"/>
        <end position="181"/>
    </location>
</feature>
<dbReference type="RefSeq" id="WP_106287903.1">
    <property type="nucleotide sequence ID" value="NZ_CAWNTC010000242.1"/>
</dbReference>
<gene>
    <name evidence="3" type="ORF">C7B64_06820</name>
</gene>
<dbReference type="AlphaFoldDB" id="A0A2T1C6E9"/>
<keyword evidence="1" id="KW-0732">Signal</keyword>
<feature type="signal peptide" evidence="1">
    <location>
        <begin position="1"/>
        <end position="29"/>
    </location>
</feature>
<dbReference type="InterPro" id="IPR010802">
    <property type="entry name" value="DUF1400"/>
</dbReference>
<reference evidence="3 4" key="1">
    <citation type="submission" date="2018-02" db="EMBL/GenBank/DDBJ databases">
        <authorList>
            <person name="Cohen D.B."/>
            <person name="Kent A.D."/>
        </authorList>
    </citation>
    <scope>NUCLEOTIDE SEQUENCE [LARGE SCALE GENOMIC DNA]</scope>
    <source>
        <strain evidence="3 4">CCAP 1448/3</strain>
    </source>
</reference>
<evidence type="ECO:0000259" key="2">
    <source>
        <dbReference type="Pfam" id="PF07176"/>
    </source>
</evidence>
<keyword evidence="4" id="KW-1185">Reference proteome</keyword>
<dbReference type="Proteomes" id="UP000238762">
    <property type="component" value="Unassembled WGS sequence"/>
</dbReference>
<organism evidence="3 4">
    <name type="scientific">Merismopedia glauca CCAP 1448/3</name>
    <dbReference type="NCBI Taxonomy" id="1296344"/>
    <lineage>
        <taxon>Bacteria</taxon>
        <taxon>Bacillati</taxon>
        <taxon>Cyanobacteriota</taxon>
        <taxon>Cyanophyceae</taxon>
        <taxon>Synechococcales</taxon>
        <taxon>Merismopediaceae</taxon>
        <taxon>Merismopedia</taxon>
    </lineage>
</organism>
<dbReference type="OrthoDB" id="454181at2"/>
<evidence type="ECO:0000313" key="4">
    <source>
        <dbReference type="Proteomes" id="UP000238762"/>
    </source>
</evidence>
<protein>
    <recommendedName>
        <fullName evidence="2">DUF1400 domain-containing protein</fullName>
    </recommendedName>
</protein>
<comment type="caution">
    <text evidence="3">The sequence shown here is derived from an EMBL/GenBank/DDBJ whole genome shotgun (WGS) entry which is preliminary data.</text>
</comment>
<dbReference type="Pfam" id="PF07176">
    <property type="entry name" value="DUF1400"/>
    <property type="match status" value="1"/>
</dbReference>
<accession>A0A2T1C6E9</accession>